<keyword evidence="3" id="KW-1185">Reference proteome</keyword>
<gene>
    <name evidence="2" type="ORF">L248_1952</name>
</gene>
<dbReference type="AlphaFoldDB" id="U4TLY9"/>
<dbReference type="EMBL" id="KI271584">
    <property type="protein sequence ID" value="ERL65876.1"/>
    <property type="molecule type" value="Genomic_DNA"/>
</dbReference>
<dbReference type="HOGENOM" id="CLU_3008721_0_0_9"/>
<name>U4TLY9_9LACO</name>
<organism evidence="2 3">
    <name type="scientific">Schleiferilactobacillus shenzhenensis LY-73</name>
    <dbReference type="NCBI Taxonomy" id="1231336"/>
    <lineage>
        <taxon>Bacteria</taxon>
        <taxon>Bacillati</taxon>
        <taxon>Bacillota</taxon>
        <taxon>Bacilli</taxon>
        <taxon>Lactobacillales</taxon>
        <taxon>Lactobacillaceae</taxon>
        <taxon>Schleiferilactobacillus</taxon>
    </lineage>
</organism>
<feature type="transmembrane region" description="Helical" evidence="1">
    <location>
        <begin position="6"/>
        <end position="32"/>
    </location>
</feature>
<sequence>MAAMLLGMVAIIMMSLLAMALVYFTDGGWVLYGTRVLRAIRRDETRIVRYFRVLFG</sequence>
<keyword evidence="1" id="KW-0812">Transmembrane</keyword>
<protein>
    <submittedName>
        <fullName evidence="2">Uncharacterized protein</fullName>
    </submittedName>
</protein>
<evidence type="ECO:0000313" key="2">
    <source>
        <dbReference type="EMBL" id="ERL65876.1"/>
    </source>
</evidence>
<proteinExistence type="predicted"/>
<keyword evidence="1" id="KW-0472">Membrane</keyword>
<evidence type="ECO:0000313" key="3">
    <source>
        <dbReference type="Proteomes" id="UP000030647"/>
    </source>
</evidence>
<dbReference type="STRING" id="1231336.L248_1952"/>
<dbReference type="Proteomes" id="UP000030647">
    <property type="component" value="Unassembled WGS sequence"/>
</dbReference>
<dbReference type="eggNOG" id="ENOG5030BKQ">
    <property type="taxonomic scope" value="Bacteria"/>
</dbReference>
<keyword evidence="1" id="KW-1133">Transmembrane helix</keyword>
<accession>U4TLY9</accession>
<evidence type="ECO:0000256" key="1">
    <source>
        <dbReference type="SAM" id="Phobius"/>
    </source>
</evidence>
<reference evidence="3" key="1">
    <citation type="journal article" date="2013" name="Genome Announc.">
        <title>Whole-Genome Sequencing of Lactobacillus shenzhenensis Strain LY-73T.</title>
        <authorList>
            <person name="Lin Z."/>
            <person name="Liu Z."/>
            <person name="Yang R."/>
            <person name="Zou Y."/>
            <person name="Wan D."/>
            <person name="Chen J."/>
            <person name="Guo M."/>
            <person name="Zhao J."/>
            <person name="Fang C."/>
            <person name="Yang R."/>
            <person name="Liu F."/>
        </authorList>
    </citation>
    <scope>NUCLEOTIDE SEQUENCE [LARGE SCALE GENOMIC DNA]</scope>
    <source>
        <strain evidence="3">LY-73</strain>
    </source>
</reference>